<evidence type="ECO:0000313" key="2">
    <source>
        <dbReference type="EMBL" id="QIG45648.1"/>
    </source>
</evidence>
<protein>
    <submittedName>
        <fullName evidence="2">Uncharacterized protein</fullName>
    </submittedName>
</protein>
<keyword evidence="1" id="KW-0472">Membrane</keyword>
<dbReference type="KEGG" id="nano:G5V58_25510"/>
<keyword evidence="1" id="KW-1133">Transmembrane helix</keyword>
<keyword evidence="3" id="KW-1185">Reference proteome</keyword>
<feature type="transmembrane region" description="Helical" evidence="1">
    <location>
        <begin position="28"/>
        <end position="50"/>
    </location>
</feature>
<dbReference type="EMBL" id="CP049257">
    <property type="protein sequence ID" value="QIG45648.1"/>
    <property type="molecule type" value="Genomic_DNA"/>
</dbReference>
<evidence type="ECO:0000313" key="3">
    <source>
        <dbReference type="Proteomes" id="UP000502996"/>
    </source>
</evidence>
<organism evidence="2 3">
    <name type="scientific">Nocardioides anomalus</name>
    <dbReference type="NCBI Taxonomy" id="2712223"/>
    <lineage>
        <taxon>Bacteria</taxon>
        <taxon>Bacillati</taxon>
        <taxon>Actinomycetota</taxon>
        <taxon>Actinomycetes</taxon>
        <taxon>Propionibacteriales</taxon>
        <taxon>Nocardioidaceae</taxon>
        <taxon>Nocardioides</taxon>
    </lineage>
</organism>
<dbReference type="Proteomes" id="UP000502996">
    <property type="component" value="Chromosome"/>
</dbReference>
<reference evidence="2 3" key="1">
    <citation type="submission" date="2020-02" db="EMBL/GenBank/DDBJ databases">
        <title>Full genome sequence of Nocardioides sp. R-3366.</title>
        <authorList>
            <person name="Im W.-T."/>
        </authorList>
    </citation>
    <scope>NUCLEOTIDE SEQUENCE [LARGE SCALE GENOMIC DNA]</scope>
    <source>
        <strain evidence="2 3">R-3366</strain>
    </source>
</reference>
<accession>A0A6G6WJY4</accession>
<dbReference type="AlphaFoldDB" id="A0A6G6WJY4"/>
<proteinExistence type="predicted"/>
<name>A0A6G6WJY4_9ACTN</name>
<gene>
    <name evidence="2" type="ORF">G5V58_25510</name>
</gene>
<dbReference type="RefSeq" id="WP_165238426.1">
    <property type="nucleotide sequence ID" value="NZ_CP049257.1"/>
</dbReference>
<sequence>MTLVDLGVRRQAKDDIRAPHGECAVDRFITVAGMTISAVWLLVLATVTVVERWFS</sequence>
<keyword evidence="1" id="KW-0812">Transmembrane</keyword>
<evidence type="ECO:0000256" key="1">
    <source>
        <dbReference type="SAM" id="Phobius"/>
    </source>
</evidence>